<name>A0A1S3YES9_TOBAC</name>
<proteinExistence type="predicted"/>
<dbReference type="KEGG" id="nta:107775517"/>
<dbReference type="PaxDb" id="4097-A0A1S3YES9"/>
<dbReference type="PANTHER" id="PTHR11439">
    <property type="entry name" value="GAG-POL-RELATED RETROTRANSPOSON"/>
    <property type="match status" value="1"/>
</dbReference>
<dbReference type="GeneID" id="107775517"/>
<dbReference type="OrthoDB" id="1296755at2759"/>
<sequence length="106" mass="11711">MPLEVNTKLTTKEYDGYLGTTSSGLDDLLLDSGAYERLIGKLLYLTMTRPDLAFNVQILSQFLQQPKNSHMEAAISIVRYVKNHPGQGLLLSSSNKGTLKAYCDAD</sequence>
<organism evidence="1 2">
    <name type="scientific">Nicotiana tabacum</name>
    <name type="common">Common tobacco</name>
    <dbReference type="NCBI Taxonomy" id="4097"/>
    <lineage>
        <taxon>Eukaryota</taxon>
        <taxon>Viridiplantae</taxon>
        <taxon>Streptophyta</taxon>
        <taxon>Embryophyta</taxon>
        <taxon>Tracheophyta</taxon>
        <taxon>Spermatophyta</taxon>
        <taxon>Magnoliopsida</taxon>
        <taxon>eudicotyledons</taxon>
        <taxon>Gunneridae</taxon>
        <taxon>Pentapetalae</taxon>
        <taxon>asterids</taxon>
        <taxon>lamiids</taxon>
        <taxon>Solanales</taxon>
        <taxon>Solanaceae</taxon>
        <taxon>Nicotianoideae</taxon>
        <taxon>Nicotianeae</taxon>
        <taxon>Nicotiana</taxon>
    </lineage>
</organism>
<gene>
    <name evidence="2" type="primary">LOC107775517</name>
</gene>
<reference evidence="2" key="2">
    <citation type="submission" date="2025-08" db="UniProtKB">
        <authorList>
            <consortium name="RefSeq"/>
        </authorList>
    </citation>
    <scope>IDENTIFICATION</scope>
    <source>
        <tissue evidence="2">Leaf</tissue>
    </source>
</reference>
<evidence type="ECO:0000313" key="1">
    <source>
        <dbReference type="Proteomes" id="UP000790787"/>
    </source>
</evidence>
<dbReference type="OMA" id="QPKNSHM"/>
<dbReference type="STRING" id="4097.A0A1S3YES9"/>
<reference evidence="1" key="1">
    <citation type="journal article" date="2014" name="Nat. Commun.">
        <title>The tobacco genome sequence and its comparison with those of tomato and potato.</title>
        <authorList>
            <person name="Sierro N."/>
            <person name="Battey J.N."/>
            <person name="Ouadi S."/>
            <person name="Bakaher N."/>
            <person name="Bovet L."/>
            <person name="Willig A."/>
            <person name="Goepfert S."/>
            <person name="Peitsch M.C."/>
            <person name="Ivanov N.V."/>
        </authorList>
    </citation>
    <scope>NUCLEOTIDE SEQUENCE [LARGE SCALE GENOMIC DNA]</scope>
</reference>
<dbReference type="Proteomes" id="UP000790787">
    <property type="component" value="Chromosome 19"/>
</dbReference>
<dbReference type="RefSeq" id="XP_016450741.1">
    <property type="nucleotide sequence ID" value="XM_016595255.1"/>
</dbReference>
<dbReference type="PANTHER" id="PTHR11439:SF511">
    <property type="match status" value="1"/>
</dbReference>
<keyword evidence="1" id="KW-1185">Reference proteome</keyword>
<accession>A0A1S3YES9</accession>
<dbReference type="AlphaFoldDB" id="A0A1S3YES9"/>
<evidence type="ECO:0000313" key="2">
    <source>
        <dbReference type="RefSeq" id="XP_016450741.1"/>
    </source>
</evidence>
<protein>
    <submittedName>
        <fullName evidence="2">Mitochondrial protein AtMg00240</fullName>
    </submittedName>
</protein>